<keyword evidence="8 14" id="KW-0479">Metal-binding</keyword>
<evidence type="ECO:0000256" key="1">
    <source>
        <dbReference type="ARBA" id="ARBA00001424"/>
    </source>
</evidence>
<sequence length="563" mass="62454">MDYDLVVIDEFDALAIEPKAPAAAPPTASSQPTAGKEKLRTKQQLNLDWLHENLGKYPAKTHAKKVAKELGVQSGLVYLPGQIEKRYEDSDMSPEFRQRRHFFYMSGCDVPGCAVTYDLRRDRLVLWIPYTDSRSILWYGSTPSIEELKAASDVDDVCYISHLWRYFCAVLKVDSTLYLLHPEQAPKLDCYGAPSFHTDSTSLRPAIESARVIKTDYEIAMIRRANAVSSAAHKLILTRLRKLSNERDINAIFRGFCLAQGSKRQAYPVIAAAGRAASTLHYISNDQPLAGRQLVVLDAGAEWDCYASDVTRTFPVDGRFSPEAAAIYAIVDRMQRECIARVRPGVPFYSLHLHACVVAVGELMKVGILHGGTPSEIFRQGTVAAFFPHGLGHHVGLEVHDVSGRARLLATCGEMPSGLGWGAAWGGRALWAKREWVSPQMVKGLYNEVMTKAAVPKVARGTGAGVVDGGSEVVEASKRQRLEKGMVVTIEPGIYFCRPYIEAYFLKSPEHSKFINREVLEKYWDVGGVRIEDDILVTEDGYENLTTAPKGEEMLKIINEGSE</sequence>
<evidence type="ECO:0000256" key="4">
    <source>
        <dbReference type="ARBA" id="ARBA00008766"/>
    </source>
</evidence>
<dbReference type="GO" id="GO:0006508">
    <property type="term" value="P:proteolysis"/>
    <property type="evidence" value="ECO:0007669"/>
    <property type="project" value="UniProtKB-KW"/>
</dbReference>
<dbReference type="CDD" id="cd01087">
    <property type="entry name" value="Prolidase"/>
    <property type="match status" value="1"/>
</dbReference>
<dbReference type="Pfam" id="PF05195">
    <property type="entry name" value="AMP_N"/>
    <property type="match status" value="1"/>
</dbReference>
<comment type="function">
    <text evidence="3">Catalyzes the removal of a penultimate prolyl residue from the N-termini of peptides.</text>
</comment>
<evidence type="ECO:0000256" key="9">
    <source>
        <dbReference type="ARBA" id="ARBA00022801"/>
    </source>
</evidence>
<keyword evidence="18" id="KW-1185">Reference proteome</keyword>
<dbReference type="VEuPathDB" id="FungiDB:MMYC01_205270"/>
<evidence type="ECO:0000256" key="5">
    <source>
        <dbReference type="ARBA" id="ARBA00012574"/>
    </source>
</evidence>
<dbReference type="Gene3D" id="3.40.350.10">
    <property type="entry name" value="Creatinase/prolidase N-terminal domain"/>
    <property type="match status" value="1"/>
</dbReference>
<comment type="similarity">
    <text evidence="4 14">Belongs to the peptidase M24B family.</text>
</comment>
<dbReference type="PANTHER" id="PTHR43226:SF3">
    <property type="entry name" value="XAA-PRO AMINOPEPTIDASE AN0832-RELATED"/>
    <property type="match status" value="1"/>
</dbReference>
<dbReference type="STRING" id="100816.A0A175W2X9"/>
<dbReference type="AlphaFoldDB" id="A0A175W2X9"/>
<dbReference type="SMART" id="SM01011">
    <property type="entry name" value="AMP_N"/>
    <property type="match status" value="1"/>
</dbReference>
<protein>
    <recommendedName>
        <fullName evidence="5">Xaa-Pro aminopeptidase</fullName>
        <ecNumber evidence="5">3.4.11.9</ecNumber>
    </recommendedName>
    <alternativeName>
        <fullName evidence="12">Aminoacylproline aminopeptidase</fullName>
    </alternativeName>
    <alternativeName>
        <fullName evidence="13">Prolidase</fullName>
    </alternativeName>
</protein>
<comment type="catalytic activity">
    <reaction evidence="1">
        <text>Release of any N-terminal amino acid, including proline, that is linked to proline, even from a dipeptide or tripeptide.</text>
        <dbReference type="EC" id="3.4.11.9"/>
    </reaction>
</comment>
<keyword evidence="10" id="KW-0482">Metalloprotease</keyword>
<evidence type="ECO:0000256" key="2">
    <source>
        <dbReference type="ARBA" id="ARBA00001936"/>
    </source>
</evidence>
<dbReference type="Proteomes" id="UP000078237">
    <property type="component" value="Unassembled WGS sequence"/>
</dbReference>
<evidence type="ECO:0000313" key="17">
    <source>
        <dbReference type="EMBL" id="KXX78013.1"/>
    </source>
</evidence>
<dbReference type="EMBL" id="LCTW02000136">
    <property type="protein sequence ID" value="KXX78013.1"/>
    <property type="molecule type" value="Genomic_DNA"/>
</dbReference>
<evidence type="ECO:0000256" key="14">
    <source>
        <dbReference type="RuleBase" id="RU000590"/>
    </source>
</evidence>
<evidence type="ECO:0000256" key="12">
    <source>
        <dbReference type="ARBA" id="ARBA00030849"/>
    </source>
</evidence>
<organism evidence="17 18">
    <name type="scientific">Madurella mycetomatis</name>
    <dbReference type="NCBI Taxonomy" id="100816"/>
    <lineage>
        <taxon>Eukaryota</taxon>
        <taxon>Fungi</taxon>
        <taxon>Dikarya</taxon>
        <taxon>Ascomycota</taxon>
        <taxon>Pezizomycotina</taxon>
        <taxon>Sordariomycetes</taxon>
        <taxon>Sordariomycetidae</taxon>
        <taxon>Sordariales</taxon>
        <taxon>Sordariales incertae sedis</taxon>
        <taxon>Madurella</taxon>
    </lineage>
</organism>
<dbReference type="Pfam" id="PF00557">
    <property type="entry name" value="Peptidase_M24"/>
    <property type="match status" value="2"/>
</dbReference>
<evidence type="ECO:0000256" key="7">
    <source>
        <dbReference type="ARBA" id="ARBA00022670"/>
    </source>
</evidence>
<dbReference type="Gene3D" id="3.90.230.10">
    <property type="entry name" value="Creatinase/methionine aminopeptidase superfamily"/>
    <property type="match status" value="1"/>
</dbReference>
<evidence type="ECO:0000313" key="18">
    <source>
        <dbReference type="Proteomes" id="UP000078237"/>
    </source>
</evidence>
<dbReference type="InterPro" id="IPR036005">
    <property type="entry name" value="Creatinase/aminopeptidase-like"/>
</dbReference>
<proteinExistence type="inferred from homology"/>
<dbReference type="InterPro" id="IPR029149">
    <property type="entry name" value="Creatin/AminoP/Spt16_N"/>
</dbReference>
<evidence type="ECO:0000256" key="13">
    <source>
        <dbReference type="ARBA" id="ARBA00032413"/>
    </source>
</evidence>
<feature type="domain" description="Aminopeptidase P N-terminal" evidence="16">
    <location>
        <begin position="57"/>
        <end position="189"/>
    </location>
</feature>
<evidence type="ECO:0000256" key="11">
    <source>
        <dbReference type="ARBA" id="ARBA00023211"/>
    </source>
</evidence>
<comment type="caution">
    <text evidence="17">The sequence shown here is derived from an EMBL/GenBank/DDBJ whole genome shotgun (WGS) entry which is preliminary data.</text>
</comment>
<dbReference type="GO" id="GO:0070006">
    <property type="term" value="F:metalloaminopeptidase activity"/>
    <property type="evidence" value="ECO:0007669"/>
    <property type="project" value="InterPro"/>
</dbReference>
<keyword evidence="6 17" id="KW-0031">Aminopeptidase</keyword>
<dbReference type="SUPFAM" id="SSF55920">
    <property type="entry name" value="Creatinase/aminopeptidase"/>
    <property type="match status" value="1"/>
</dbReference>
<dbReference type="EC" id="3.4.11.9" evidence="5"/>
<dbReference type="GO" id="GO:0030145">
    <property type="term" value="F:manganese ion binding"/>
    <property type="evidence" value="ECO:0007669"/>
    <property type="project" value="InterPro"/>
</dbReference>
<evidence type="ECO:0000256" key="15">
    <source>
        <dbReference type="SAM" id="MobiDB-lite"/>
    </source>
</evidence>
<dbReference type="SUPFAM" id="SSF53092">
    <property type="entry name" value="Creatinase/prolidase N-terminal domain"/>
    <property type="match status" value="1"/>
</dbReference>
<evidence type="ECO:0000259" key="16">
    <source>
        <dbReference type="SMART" id="SM01011"/>
    </source>
</evidence>
<keyword evidence="11" id="KW-0464">Manganese</keyword>
<dbReference type="OrthoDB" id="10261878at2759"/>
<evidence type="ECO:0000256" key="3">
    <source>
        <dbReference type="ARBA" id="ARBA00002443"/>
    </source>
</evidence>
<evidence type="ECO:0000256" key="8">
    <source>
        <dbReference type="ARBA" id="ARBA00022723"/>
    </source>
</evidence>
<dbReference type="InterPro" id="IPR007865">
    <property type="entry name" value="Aminopep_P_N"/>
</dbReference>
<comment type="cofactor">
    <cofactor evidence="2">
        <name>Mn(2+)</name>
        <dbReference type="ChEBI" id="CHEBI:29035"/>
    </cofactor>
</comment>
<dbReference type="InterPro" id="IPR052433">
    <property type="entry name" value="X-Pro_dipept-like"/>
</dbReference>
<reference evidence="17 18" key="1">
    <citation type="journal article" date="2016" name="Genome Announc.">
        <title>Genome Sequence of Madurella mycetomatis mm55, Isolated from a Human Mycetoma Case in Sudan.</title>
        <authorList>
            <person name="Smit S."/>
            <person name="Derks M.F."/>
            <person name="Bervoets S."/>
            <person name="Fahal A."/>
            <person name="van Leeuwen W."/>
            <person name="van Belkum A."/>
            <person name="van de Sande W.W."/>
        </authorList>
    </citation>
    <scope>NUCLEOTIDE SEQUENCE [LARGE SCALE GENOMIC DNA]</scope>
    <source>
        <strain evidence="18">mm55</strain>
    </source>
</reference>
<feature type="compositionally biased region" description="Low complexity" evidence="15">
    <location>
        <begin position="19"/>
        <end position="34"/>
    </location>
</feature>
<dbReference type="PROSITE" id="PS00491">
    <property type="entry name" value="PROLINE_PEPTIDASE"/>
    <property type="match status" value="1"/>
</dbReference>
<dbReference type="InterPro" id="IPR001131">
    <property type="entry name" value="Peptidase_M24B_aminopep-P_CS"/>
</dbReference>
<evidence type="ECO:0000256" key="10">
    <source>
        <dbReference type="ARBA" id="ARBA00023049"/>
    </source>
</evidence>
<dbReference type="PANTHER" id="PTHR43226">
    <property type="entry name" value="XAA-PRO AMINOPEPTIDASE 3"/>
    <property type="match status" value="1"/>
</dbReference>
<evidence type="ECO:0000256" key="6">
    <source>
        <dbReference type="ARBA" id="ARBA00022438"/>
    </source>
</evidence>
<keyword evidence="7" id="KW-0645">Protease</keyword>
<dbReference type="InterPro" id="IPR000994">
    <property type="entry name" value="Pept_M24"/>
</dbReference>
<gene>
    <name evidence="17" type="ORF">MMYC01_205270</name>
</gene>
<accession>A0A175W2X9</accession>
<name>A0A175W2X9_9PEZI</name>
<keyword evidence="9" id="KW-0378">Hydrolase</keyword>
<feature type="region of interest" description="Disordered" evidence="15">
    <location>
        <begin position="19"/>
        <end position="38"/>
    </location>
</feature>